<evidence type="ECO:0000313" key="1">
    <source>
        <dbReference type="EMBL" id="MBL6458885.1"/>
    </source>
</evidence>
<name>A0ABS1VB69_9PROT</name>
<protein>
    <submittedName>
        <fullName evidence="1">Uncharacterized protein</fullName>
    </submittedName>
</protein>
<proteinExistence type="predicted"/>
<reference evidence="1 2" key="1">
    <citation type="submission" date="2021-01" db="EMBL/GenBank/DDBJ databases">
        <title>Belnapia mucosa sp. nov. and Belnapia arida sp. nov., isolated from the Tabernas Desert (Almeria, Spain).</title>
        <authorList>
            <person name="Molina-Menor E."/>
            <person name="Vidal-Verdu A."/>
            <person name="Calonge A."/>
            <person name="Satari L."/>
            <person name="Pereto Magraner J."/>
            <person name="Porcar Miralles M."/>
        </authorList>
    </citation>
    <scope>NUCLEOTIDE SEQUENCE [LARGE SCALE GENOMIC DNA]</scope>
    <source>
        <strain evidence="1 2">T6</strain>
    </source>
</reference>
<gene>
    <name evidence="1" type="ORF">JMJ55_26505</name>
</gene>
<organism evidence="1 2">
    <name type="scientific">Belnapia mucosa</name>
    <dbReference type="NCBI Taxonomy" id="2804532"/>
    <lineage>
        <taxon>Bacteria</taxon>
        <taxon>Pseudomonadati</taxon>
        <taxon>Pseudomonadota</taxon>
        <taxon>Alphaproteobacteria</taxon>
        <taxon>Acetobacterales</taxon>
        <taxon>Roseomonadaceae</taxon>
        <taxon>Belnapia</taxon>
    </lineage>
</organism>
<accession>A0ABS1VB69</accession>
<comment type="caution">
    <text evidence="1">The sequence shown here is derived from an EMBL/GenBank/DDBJ whole genome shotgun (WGS) entry which is preliminary data.</text>
</comment>
<dbReference type="EMBL" id="JAEUXJ010000021">
    <property type="protein sequence ID" value="MBL6458885.1"/>
    <property type="molecule type" value="Genomic_DNA"/>
</dbReference>
<sequence length="84" mass="8881">MAMQTKLSSCKTRRLPLATADAADSRRRSLHTMIAHKRRCRDAGVPDSATISRMVDAFLAAGGAVTACPPAYVLPVQNGAGRQG</sequence>
<evidence type="ECO:0000313" key="2">
    <source>
        <dbReference type="Proteomes" id="UP000606490"/>
    </source>
</evidence>
<keyword evidence="2" id="KW-1185">Reference proteome</keyword>
<dbReference type="Proteomes" id="UP000606490">
    <property type="component" value="Unassembled WGS sequence"/>
</dbReference>